<sequence length="111" mass="13252">MSCRNDHQHVEGTIRKMKEDLDMIKDSLKEEQIKTLSIQATKDECSYFRLDEMLISMYEDRILQENTVFCGAIGEDVRKLKSKITGKDTHTNMLSKFKEKGKERKEYNRWW</sequence>
<gene>
    <name evidence="1" type="ORF">FRACYDRAFT_269234</name>
</gene>
<dbReference type="Proteomes" id="UP000095751">
    <property type="component" value="Unassembled WGS sequence"/>
</dbReference>
<proteinExistence type="predicted"/>
<dbReference type="KEGG" id="fcy:FRACYDRAFT_269234"/>
<dbReference type="InParanoid" id="A0A1E7FAU6"/>
<dbReference type="AlphaFoldDB" id="A0A1E7FAU6"/>
<dbReference type="EMBL" id="KV784359">
    <property type="protein sequence ID" value="OEU15145.1"/>
    <property type="molecule type" value="Genomic_DNA"/>
</dbReference>
<evidence type="ECO:0000313" key="2">
    <source>
        <dbReference type="Proteomes" id="UP000095751"/>
    </source>
</evidence>
<protein>
    <submittedName>
        <fullName evidence="1">Uncharacterized protein</fullName>
    </submittedName>
</protein>
<evidence type="ECO:0000313" key="1">
    <source>
        <dbReference type="EMBL" id="OEU15145.1"/>
    </source>
</evidence>
<name>A0A1E7FAU6_9STRA</name>
<reference evidence="1 2" key="1">
    <citation type="submission" date="2016-09" db="EMBL/GenBank/DDBJ databases">
        <title>Extensive genetic diversity and differential bi-allelic expression allows diatom success in the polar Southern Ocean.</title>
        <authorList>
            <consortium name="DOE Joint Genome Institute"/>
            <person name="Mock T."/>
            <person name="Otillar R.P."/>
            <person name="Strauss J."/>
            <person name="Dupont C."/>
            <person name="Frickenhaus S."/>
            <person name="Maumus F."/>
            <person name="Mcmullan M."/>
            <person name="Sanges R."/>
            <person name="Schmutz J."/>
            <person name="Toseland A."/>
            <person name="Valas R."/>
            <person name="Veluchamy A."/>
            <person name="Ward B.J."/>
            <person name="Allen A."/>
            <person name="Barry K."/>
            <person name="Falciatore A."/>
            <person name="Ferrante M."/>
            <person name="Fortunato A.E."/>
            <person name="Gloeckner G."/>
            <person name="Gruber A."/>
            <person name="Hipkin R."/>
            <person name="Janech M."/>
            <person name="Kroth P."/>
            <person name="Leese F."/>
            <person name="Lindquist E."/>
            <person name="Lyon B.R."/>
            <person name="Martin J."/>
            <person name="Mayer C."/>
            <person name="Parker M."/>
            <person name="Quesneville H."/>
            <person name="Raymond J."/>
            <person name="Uhlig C."/>
            <person name="Valentin K.U."/>
            <person name="Worden A.Z."/>
            <person name="Armbrust E.V."/>
            <person name="Bowler C."/>
            <person name="Green B."/>
            <person name="Moulton V."/>
            <person name="Van Oosterhout C."/>
            <person name="Grigoriev I."/>
        </authorList>
    </citation>
    <scope>NUCLEOTIDE SEQUENCE [LARGE SCALE GENOMIC DNA]</scope>
    <source>
        <strain evidence="1 2">CCMP1102</strain>
    </source>
</reference>
<organism evidence="1 2">
    <name type="scientific">Fragilariopsis cylindrus CCMP1102</name>
    <dbReference type="NCBI Taxonomy" id="635003"/>
    <lineage>
        <taxon>Eukaryota</taxon>
        <taxon>Sar</taxon>
        <taxon>Stramenopiles</taxon>
        <taxon>Ochrophyta</taxon>
        <taxon>Bacillariophyta</taxon>
        <taxon>Bacillariophyceae</taxon>
        <taxon>Bacillariophycidae</taxon>
        <taxon>Bacillariales</taxon>
        <taxon>Bacillariaceae</taxon>
        <taxon>Fragilariopsis</taxon>
    </lineage>
</organism>
<keyword evidence="2" id="KW-1185">Reference proteome</keyword>
<accession>A0A1E7FAU6</accession>